<name>A0A6P5NU72_ARADU</name>
<proteinExistence type="predicted"/>
<reference evidence="2" key="2">
    <citation type="submission" date="2025-08" db="UniProtKB">
        <authorList>
            <consortium name="RefSeq"/>
        </authorList>
    </citation>
    <scope>IDENTIFICATION</scope>
    <source>
        <tissue evidence="2">Whole plant</tissue>
    </source>
</reference>
<organism evidence="1 2">
    <name type="scientific">Arachis duranensis</name>
    <name type="common">Wild peanut</name>
    <dbReference type="NCBI Taxonomy" id="130453"/>
    <lineage>
        <taxon>Eukaryota</taxon>
        <taxon>Viridiplantae</taxon>
        <taxon>Streptophyta</taxon>
        <taxon>Embryophyta</taxon>
        <taxon>Tracheophyta</taxon>
        <taxon>Spermatophyta</taxon>
        <taxon>Magnoliopsida</taxon>
        <taxon>eudicotyledons</taxon>
        <taxon>Gunneridae</taxon>
        <taxon>Pentapetalae</taxon>
        <taxon>rosids</taxon>
        <taxon>fabids</taxon>
        <taxon>Fabales</taxon>
        <taxon>Fabaceae</taxon>
        <taxon>Papilionoideae</taxon>
        <taxon>50 kb inversion clade</taxon>
        <taxon>dalbergioids sensu lato</taxon>
        <taxon>Dalbergieae</taxon>
        <taxon>Pterocarpus clade</taxon>
        <taxon>Arachis</taxon>
    </lineage>
</organism>
<evidence type="ECO:0000313" key="2">
    <source>
        <dbReference type="RefSeq" id="XP_020999765.2"/>
    </source>
</evidence>
<dbReference type="AlphaFoldDB" id="A0A6P5NU72"/>
<keyword evidence="1" id="KW-1185">Reference proteome</keyword>
<protein>
    <submittedName>
        <fullName evidence="2">Uncharacterized protein LOC110281819 isoform X1</fullName>
    </submittedName>
</protein>
<dbReference type="RefSeq" id="XP_020999765.2">
    <property type="nucleotide sequence ID" value="XM_021144106.2"/>
</dbReference>
<gene>
    <name evidence="2" type="primary">LOC110281819</name>
</gene>
<dbReference type="GeneID" id="110281819"/>
<dbReference type="Proteomes" id="UP000515211">
    <property type="component" value="Chromosome 5"/>
</dbReference>
<evidence type="ECO:0000313" key="1">
    <source>
        <dbReference type="Proteomes" id="UP000515211"/>
    </source>
</evidence>
<reference evidence="1" key="1">
    <citation type="journal article" date="2016" name="Nat. Genet.">
        <title>The genome sequences of Arachis duranensis and Arachis ipaensis, the diploid ancestors of cultivated peanut.</title>
        <authorList>
            <person name="Bertioli D.J."/>
            <person name="Cannon S.B."/>
            <person name="Froenicke L."/>
            <person name="Huang G."/>
            <person name="Farmer A.D."/>
            <person name="Cannon E.K."/>
            <person name="Liu X."/>
            <person name="Gao D."/>
            <person name="Clevenger J."/>
            <person name="Dash S."/>
            <person name="Ren L."/>
            <person name="Moretzsohn M.C."/>
            <person name="Shirasawa K."/>
            <person name="Huang W."/>
            <person name="Vidigal B."/>
            <person name="Abernathy B."/>
            <person name="Chu Y."/>
            <person name="Niederhuth C.E."/>
            <person name="Umale P."/>
            <person name="Araujo A.C."/>
            <person name="Kozik A."/>
            <person name="Kim K.D."/>
            <person name="Burow M.D."/>
            <person name="Varshney R.K."/>
            <person name="Wang X."/>
            <person name="Zhang X."/>
            <person name="Barkley N."/>
            <person name="Guimaraes P.M."/>
            <person name="Isobe S."/>
            <person name="Guo B."/>
            <person name="Liao B."/>
            <person name="Stalker H.T."/>
            <person name="Schmitz R.J."/>
            <person name="Scheffler B.E."/>
            <person name="Leal-Bertioli S.C."/>
            <person name="Xun X."/>
            <person name="Jackson S.A."/>
            <person name="Michelmore R."/>
            <person name="Ozias-Akins P."/>
        </authorList>
    </citation>
    <scope>NUCLEOTIDE SEQUENCE [LARGE SCALE GENOMIC DNA]</scope>
    <source>
        <strain evidence="1">cv. V14167</strain>
    </source>
</reference>
<accession>A0A6P5NU72</accession>
<sequence>MTRTNREMVQIFFYSRLPFLLLSFVFTFHCAKFPWQYVTKSAFIFNFLPGSTLYCQWMAELLNDTVSALAKRYKRKIFGSVRTPRDHPDHGRGKKDPPPFSWHASELLIPHREVWLGNSIALLPSASILPLSHQHTPTAYESLSAHPLLSAPLASLRRGLVVPHSVMGSSCIHVSPSSYSSSHLYLLQVGLLEYWIKNNHCGAEGSMQSRILSSLGNGFMDKMEHIGTIVSIQMMEHRRQRLLSL</sequence>
<dbReference type="KEGG" id="adu:110281819"/>